<gene>
    <name evidence="2" type="ORF">GCM10009824_25630</name>
</gene>
<comment type="caution">
    <text evidence="2">The sequence shown here is derived from an EMBL/GenBank/DDBJ whole genome shotgun (WGS) entry which is preliminary data.</text>
</comment>
<keyword evidence="3" id="KW-1185">Reference proteome</keyword>
<dbReference type="EMBL" id="BAAAQA010000033">
    <property type="protein sequence ID" value="GAA2122568.1"/>
    <property type="molecule type" value="Genomic_DNA"/>
</dbReference>
<accession>A0ABP5JTN2</accession>
<protein>
    <submittedName>
        <fullName evidence="2">Uncharacterized protein</fullName>
    </submittedName>
</protein>
<dbReference type="RefSeq" id="WP_344225400.1">
    <property type="nucleotide sequence ID" value="NZ_BAAAQA010000033.1"/>
</dbReference>
<feature type="transmembrane region" description="Helical" evidence="1">
    <location>
        <begin position="31"/>
        <end position="52"/>
    </location>
</feature>
<name>A0ABP5JTN2_9MICC</name>
<evidence type="ECO:0000313" key="2">
    <source>
        <dbReference type="EMBL" id="GAA2122568.1"/>
    </source>
</evidence>
<sequence length="102" mass="10967">MPIKSFMGLVRGERDHSRPEFFEGVATPARILVFVAAVVAYFSVSALCTWLLPDVITRDLLGEVIPRIIAVASAALVFMTSERLLARTVEATEHPVGGAGSP</sequence>
<feature type="transmembrane region" description="Helical" evidence="1">
    <location>
        <begin position="64"/>
        <end position="81"/>
    </location>
</feature>
<dbReference type="Proteomes" id="UP001500166">
    <property type="component" value="Unassembled WGS sequence"/>
</dbReference>
<keyword evidence="1" id="KW-0812">Transmembrane</keyword>
<organism evidence="2 3">
    <name type="scientific">Kocuria atrinae</name>
    <dbReference type="NCBI Taxonomy" id="592377"/>
    <lineage>
        <taxon>Bacteria</taxon>
        <taxon>Bacillati</taxon>
        <taxon>Actinomycetota</taxon>
        <taxon>Actinomycetes</taxon>
        <taxon>Micrococcales</taxon>
        <taxon>Micrococcaceae</taxon>
        <taxon>Kocuria</taxon>
    </lineage>
</organism>
<evidence type="ECO:0000256" key="1">
    <source>
        <dbReference type="SAM" id="Phobius"/>
    </source>
</evidence>
<keyword evidence="1" id="KW-1133">Transmembrane helix</keyword>
<proteinExistence type="predicted"/>
<keyword evidence="1" id="KW-0472">Membrane</keyword>
<reference evidence="3" key="1">
    <citation type="journal article" date="2019" name="Int. J. Syst. Evol. Microbiol.">
        <title>The Global Catalogue of Microorganisms (GCM) 10K type strain sequencing project: providing services to taxonomists for standard genome sequencing and annotation.</title>
        <authorList>
            <consortium name="The Broad Institute Genomics Platform"/>
            <consortium name="The Broad Institute Genome Sequencing Center for Infectious Disease"/>
            <person name="Wu L."/>
            <person name="Ma J."/>
        </authorList>
    </citation>
    <scope>NUCLEOTIDE SEQUENCE [LARGE SCALE GENOMIC DNA]</scope>
    <source>
        <strain evidence="3">JCM 15914</strain>
    </source>
</reference>
<evidence type="ECO:0000313" key="3">
    <source>
        <dbReference type="Proteomes" id="UP001500166"/>
    </source>
</evidence>